<dbReference type="AlphaFoldDB" id="M4BLH8"/>
<keyword evidence="3" id="KW-1185">Reference proteome</keyword>
<proteinExistence type="predicted"/>
<dbReference type="HOGENOM" id="CLU_151598_0_0_1"/>
<accession>M4BLH8</accession>
<feature type="region of interest" description="Disordered" evidence="1">
    <location>
        <begin position="1"/>
        <end position="36"/>
    </location>
</feature>
<dbReference type="EnsemblProtists" id="HpaT807263">
    <property type="protein sequence ID" value="HpaP807263"/>
    <property type="gene ID" value="HpaG807263"/>
</dbReference>
<feature type="compositionally biased region" description="Polar residues" evidence="1">
    <location>
        <begin position="1"/>
        <end position="16"/>
    </location>
</feature>
<sequence>MSSQTQGTLAISSNTGIGHDDGVVEVPSPHGTGGSLARQATPVAVCVSAAAHEALVHECTLDEVQARLLTLETCQKRTEVQLDFLIRIHQPVERPTSAAKAPPDQPGTDLDTA</sequence>
<evidence type="ECO:0000313" key="3">
    <source>
        <dbReference type="Proteomes" id="UP000011713"/>
    </source>
</evidence>
<dbReference type="VEuPathDB" id="FungiDB:HpaG807263"/>
<feature type="region of interest" description="Disordered" evidence="1">
    <location>
        <begin position="91"/>
        <end position="113"/>
    </location>
</feature>
<evidence type="ECO:0000256" key="1">
    <source>
        <dbReference type="SAM" id="MobiDB-lite"/>
    </source>
</evidence>
<reference evidence="3" key="1">
    <citation type="journal article" date="2010" name="Science">
        <title>Signatures of adaptation to obligate biotrophy in the Hyaloperonospora arabidopsidis genome.</title>
        <authorList>
            <person name="Baxter L."/>
            <person name="Tripathy S."/>
            <person name="Ishaque N."/>
            <person name="Boot N."/>
            <person name="Cabral A."/>
            <person name="Kemen E."/>
            <person name="Thines M."/>
            <person name="Ah-Fong A."/>
            <person name="Anderson R."/>
            <person name="Badejoko W."/>
            <person name="Bittner-Eddy P."/>
            <person name="Boore J.L."/>
            <person name="Chibucos M.C."/>
            <person name="Coates M."/>
            <person name="Dehal P."/>
            <person name="Delehaunty K."/>
            <person name="Dong S."/>
            <person name="Downton P."/>
            <person name="Dumas B."/>
            <person name="Fabro G."/>
            <person name="Fronick C."/>
            <person name="Fuerstenberg S.I."/>
            <person name="Fulton L."/>
            <person name="Gaulin E."/>
            <person name="Govers F."/>
            <person name="Hughes L."/>
            <person name="Humphray S."/>
            <person name="Jiang R.H."/>
            <person name="Judelson H."/>
            <person name="Kamoun S."/>
            <person name="Kyung K."/>
            <person name="Meijer H."/>
            <person name="Minx P."/>
            <person name="Morris P."/>
            <person name="Nelson J."/>
            <person name="Phuntumart V."/>
            <person name="Qutob D."/>
            <person name="Rehmany A."/>
            <person name="Rougon-Cardoso A."/>
            <person name="Ryden P."/>
            <person name="Torto-Alalibo T."/>
            <person name="Studholme D."/>
            <person name="Wang Y."/>
            <person name="Win J."/>
            <person name="Wood J."/>
            <person name="Clifton S.W."/>
            <person name="Rogers J."/>
            <person name="Van den Ackerveken G."/>
            <person name="Jones J.D."/>
            <person name="McDowell J.M."/>
            <person name="Beynon J."/>
            <person name="Tyler B.M."/>
        </authorList>
    </citation>
    <scope>NUCLEOTIDE SEQUENCE [LARGE SCALE GENOMIC DNA]</scope>
    <source>
        <strain evidence="3">Emoy2</strain>
    </source>
</reference>
<evidence type="ECO:0000313" key="2">
    <source>
        <dbReference type="EnsemblProtists" id="HpaP807263"/>
    </source>
</evidence>
<protein>
    <submittedName>
        <fullName evidence="2">Uncharacterized protein</fullName>
    </submittedName>
</protein>
<name>M4BLH8_HYAAE</name>
<organism evidence="2 3">
    <name type="scientific">Hyaloperonospora arabidopsidis (strain Emoy2)</name>
    <name type="common">Downy mildew agent</name>
    <name type="synonym">Peronospora arabidopsidis</name>
    <dbReference type="NCBI Taxonomy" id="559515"/>
    <lineage>
        <taxon>Eukaryota</taxon>
        <taxon>Sar</taxon>
        <taxon>Stramenopiles</taxon>
        <taxon>Oomycota</taxon>
        <taxon>Peronosporomycetes</taxon>
        <taxon>Peronosporales</taxon>
        <taxon>Peronosporaceae</taxon>
        <taxon>Hyaloperonospora</taxon>
    </lineage>
</organism>
<dbReference type="Proteomes" id="UP000011713">
    <property type="component" value="Unassembled WGS sequence"/>
</dbReference>
<dbReference type="InParanoid" id="M4BLH8"/>
<reference evidence="2" key="2">
    <citation type="submission" date="2015-06" db="UniProtKB">
        <authorList>
            <consortium name="EnsemblProtists"/>
        </authorList>
    </citation>
    <scope>IDENTIFICATION</scope>
    <source>
        <strain evidence="2">Emoy2</strain>
    </source>
</reference>
<dbReference type="EMBL" id="JH598381">
    <property type="status" value="NOT_ANNOTATED_CDS"/>
    <property type="molecule type" value="Genomic_DNA"/>
</dbReference>